<keyword evidence="3" id="KW-0833">Ubl conjugation pathway</keyword>
<dbReference type="InterPro" id="IPR002867">
    <property type="entry name" value="IBR_dom"/>
</dbReference>
<accession>E3LP21</accession>
<dbReference type="Proteomes" id="UP000008281">
    <property type="component" value="Unassembled WGS sequence"/>
</dbReference>
<dbReference type="Pfam" id="PF01485">
    <property type="entry name" value="IBR"/>
    <property type="match status" value="1"/>
</dbReference>
<sequence>MSSSPEPCSSCSKSIQETTEVISNYAESIIDDYDVFDPEELRNKQMFEKPRGEKRWLGRERHRGKERLHNSVKNRTFIEKTLKSDEPLSKNAIKRVTETTNDQLELNVIYSLDKKKRWQTADTTSLLGAAPECVNAEVVERNALETCGYVHSDKSTFAVHSKQINLNKEAGDFEVRSATSSGKGQHYSNFSPKTREFSKEASARKMNTQVEDHVLEKEVEHQPTVSYNIYKTHPSREVVGSQMFKPKVLSKSGRHRVNQKLELEDYDDDDKEFDEDEDETEGNFEQTPPQCVLDLSACIIENRDKKSRKHGRKDCYMFEEFEITFSNQEETFEHQIDELRRECKLIVKDLRPTQYLIDASEWCQLDGEVKDGEITTVIVITHLKKNTYNFLINSTIPISPADRNLEKLIKRLSYVKTFKEAVSKITSDILTNRRTFDTMRMSSMFYGRKTVSDLLQDPEEWENQLVNLKWPNQHYNATWANSEELSQVGAKLEWNDLCATIKKENRLKTGYTSDDMCELCHQRKRSHELFLVDDENKLKCTECLREEFYRELRARRVPIDLKTDTADELEYLPTFIPLTILNLYVRMVSETIYKDLGAAGDFEKCPSCKSAVFFKEIPSGNEKKSQNRSCPCGYSWCKHCGRVPHWPMKCGEYAEWEEKWLLRYAMRHAQGTGTDTLLQVTCSCAKEVYHVLLPEEFIECPGCKTNVNMNTMRTVWKHYYYPFDPILRKYIKKGYYVIGEDYKKSPYVPRAKVYTEIVKIPGIRASVIEICGDARDIRYDIHSRNRAVNREHILIRKKVMEREVVENLLGTSVYLVENVTAWMYMSSQYDRNVKKTLESVMENRKNLLSSLEGEDSEAISECINKLRKDINNVVTAVEKKFSEAQDL</sequence>
<feature type="region of interest" description="Disordered" evidence="5">
    <location>
        <begin position="259"/>
        <end position="286"/>
    </location>
</feature>
<dbReference type="GO" id="GO:0008270">
    <property type="term" value="F:zinc ion binding"/>
    <property type="evidence" value="ECO:0007669"/>
    <property type="project" value="UniProtKB-KW"/>
</dbReference>
<organism evidence="8">
    <name type="scientific">Caenorhabditis remanei</name>
    <name type="common">Caenorhabditis vulgaris</name>
    <dbReference type="NCBI Taxonomy" id="31234"/>
    <lineage>
        <taxon>Eukaryota</taxon>
        <taxon>Metazoa</taxon>
        <taxon>Ecdysozoa</taxon>
        <taxon>Nematoda</taxon>
        <taxon>Chromadorea</taxon>
        <taxon>Rhabditida</taxon>
        <taxon>Rhabditina</taxon>
        <taxon>Rhabditomorpha</taxon>
        <taxon>Rhabditoidea</taxon>
        <taxon>Rhabditidae</taxon>
        <taxon>Peloderinae</taxon>
        <taxon>Caenorhabditis</taxon>
    </lineage>
</organism>
<dbReference type="EMBL" id="DS268412">
    <property type="protein sequence ID" value="EFP05654.1"/>
    <property type="molecule type" value="Genomic_DNA"/>
</dbReference>
<keyword evidence="4" id="KW-0862">Zinc</keyword>
<dbReference type="OMA" id="LKCTECL"/>
<evidence type="ECO:0000259" key="6">
    <source>
        <dbReference type="Pfam" id="PF01485"/>
    </source>
</evidence>
<reference evidence="7" key="1">
    <citation type="submission" date="2007-07" db="EMBL/GenBank/DDBJ databases">
        <title>PCAP assembly of the Caenorhabditis remanei genome.</title>
        <authorList>
            <consortium name="The Caenorhabditis remanei Sequencing Consortium"/>
            <person name="Wilson R.K."/>
        </authorList>
    </citation>
    <scope>NUCLEOTIDE SEQUENCE [LARGE SCALE GENOMIC DNA]</scope>
    <source>
        <strain evidence="7">PB4641</strain>
    </source>
</reference>
<gene>
    <name evidence="7" type="ORF">CRE_27206</name>
</gene>
<feature type="domain" description="IBR" evidence="6">
    <location>
        <begin position="599"/>
        <end position="650"/>
    </location>
</feature>
<proteinExistence type="predicted"/>
<dbReference type="PANTHER" id="PTHR31063">
    <property type="entry name" value="PROTEIN CBG08668"/>
    <property type="match status" value="1"/>
</dbReference>
<dbReference type="eggNOG" id="ENOG502TGQS">
    <property type="taxonomic scope" value="Eukaryota"/>
</dbReference>
<keyword evidence="1" id="KW-0479">Metal-binding</keyword>
<evidence type="ECO:0000256" key="5">
    <source>
        <dbReference type="SAM" id="MobiDB-lite"/>
    </source>
</evidence>
<evidence type="ECO:0000256" key="1">
    <source>
        <dbReference type="ARBA" id="ARBA00022723"/>
    </source>
</evidence>
<keyword evidence="8" id="KW-1185">Reference proteome</keyword>
<dbReference type="InParanoid" id="E3LP21"/>
<feature type="compositionally biased region" description="Acidic residues" evidence="5">
    <location>
        <begin position="264"/>
        <end position="282"/>
    </location>
</feature>
<keyword evidence="2" id="KW-0863">Zinc-finger</keyword>
<evidence type="ECO:0000313" key="8">
    <source>
        <dbReference type="Proteomes" id="UP000008281"/>
    </source>
</evidence>
<dbReference type="PANTHER" id="PTHR31063:SF4">
    <property type="entry name" value="IBR DOMAIN-CONTAINING PROTEIN"/>
    <property type="match status" value="1"/>
</dbReference>
<dbReference type="SUPFAM" id="SSF57850">
    <property type="entry name" value="RING/U-box"/>
    <property type="match status" value="1"/>
</dbReference>
<dbReference type="OrthoDB" id="5787359at2759"/>
<evidence type="ECO:0000313" key="7">
    <source>
        <dbReference type="EMBL" id="EFP05654.1"/>
    </source>
</evidence>
<dbReference type="HOGENOM" id="CLU_015568_0_0_1"/>
<evidence type="ECO:0000256" key="4">
    <source>
        <dbReference type="ARBA" id="ARBA00022833"/>
    </source>
</evidence>
<dbReference type="CDD" id="cd20335">
    <property type="entry name" value="BRcat_RBR"/>
    <property type="match status" value="1"/>
</dbReference>
<protein>
    <recommendedName>
        <fullName evidence="6">IBR domain-containing protein</fullName>
    </recommendedName>
</protein>
<dbReference type="AlphaFoldDB" id="E3LP21"/>
<name>E3LP21_CAERE</name>
<evidence type="ECO:0000256" key="3">
    <source>
        <dbReference type="ARBA" id="ARBA00022786"/>
    </source>
</evidence>
<evidence type="ECO:0000256" key="2">
    <source>
        <dbReference type="ARBA" id="ARBA00022771"/>
    </source>
</evidence>